<proteinExistence type="predicted"/>
<name>A0A1U7NHX5_9FIRM</name>
<feature type="domain" description="DUF1653" evidence="1">
    <location>
        <begin position="10"/>
        <end position="73"/>
    </location>
</feature>
<gene>
    <name evidence="2" type="ORF">BO222_02870</name>
</gene>
<dbReference type="OrthoDB" id="371169at2"/>
<evidence type="ECO:0000313" key="2">
    <source>
        <dbReference type="EMBL" id="OLU41662.1"/>
    </source>
</evidence>
<protein>
    <recommendedName>
        <fullName evidence="1">DUF1653 domain-containing protein</fullName>
    </recommendedName>
</protein>
<comment type="caution">
    <text evidence="2">The sequence shown here is derived from an EMBL/GenBank/DDBJ whole genome shotgun (WGS) entry which is preliminary data.</text>
</comment>
<dbReference type="GeneID" id="82202171"/>
<sequence length="109" mass="12711">MDREIIAGKLYRHFKGNVYLIDGIGMDADNNAQVVLYRDVRQPNRTWVRSYDEFISEVDREKYPDVKQHYRFEEIPGVDESNIGKACLGCRKILQCLEIEESGCQYSMA</sequence>
<dbReference type="InterPro" id="IPR037135">
    <property type="entry name" value="DUF1653-like_dom_sf"/>
</dbReference>
<organism evidence="2 3">
    <name type="scientific">Ileibacterium valens</name>
    <dbReference type="NCBI Taxonomy" id="1862668"/>
    <lineage>
        <taxon>Bacteria</taxon>
        <taxon>Bacillati</taxon>
        <taxon>Bacillota</taxon>
        <taxon>Erysipelotrichia</taxon>
        <taxon>Erysipelotrichales</taxon>
        <taxon>Erysipelotrichaceae</taxon>
        <taxon>Ileibacterium</taxon>
    </lineage>
</organism>
<dbReference type="Gene3D" id="2.30.30.320">
    <property type="entry name" value="DUF1653-like domain"/>
    <property type="match status" value="1"/>
</dbReference>
<dbReference type="EMBL" id="MPJW01000078">
    <property type="protein sequence ID" value="OLU41662.1"/>
    <property type="molecule type" value="Genomic_DNA"/>
</dbReference>
<evidence type="ECO:0000313" key="3">
    <source>
        <dbReference type="Proteomes" id="UP000186341"/>
    </source>
</evidence>
<dbReference type="InterPro" id="IPR023387">
    <property type="entry name" value="DUF1653-like_dom"/>
</dbReference>
<dbReference type="AlphaFoldDB" id="A0A1U7NHX5"/>
<dbReference type="Proteomes" id="UP000186341">
    <property type="component" value="Unassembled WGS sequence"/>
</dbReference>
<evidence type="ECO:0000259" key="1">
    <source>
        <dbReference type="Pfam" id="PF07866"/>
    </source>
</evidence>
<dbReference type="RefSeq" id="WP_075818197.1">
    <property type="nucleotide sequence ID" value="NZ_CAJUTZ010000027.1"/>
</dbReference>
<accession>A0A1U7NHX5</accession>
<dbReference type="Pfam" id="PF07866">
    <property type="entry name" value="DUF1653"/>
    <property type="match status" value="1"/>
</dbReference>
<reference evidence="2 3" key="1">
    <citation type="submission" date="2016-11" db="EMBL/GenBank/DDBJ databases">
        <title>Description of two novel members of the family Erysipelotrichaceae: Ileibacterium lipovorans gen. nov., sp. nov. and Dubosiella newyorkensis, gen. nov., sp. nov.</title>
        <authorList>
            <person name="Cox L.M."/>
            <person name="Sohn J."/>
            <person name="Tyrrell K.L."/>
            <person name="Citron D.M."/>
            <person name="Lawson P.A."/>
            <person name="Patel N.B."/>
            <person name="Iizumi T."/>
            <person name="Perez-Perez G.I."/>
            <person name="Goldstein E.J."/>
            <person name="Blaser M.J."/>
        </authorList>
    </citation>
    <scope>NUCLEOTIDE SEQUENCE [LARGE SCALE GENOMIC DNA]</scope>
    <source>
        <strain evidence="2 3">NYU-BL-A3</strain>
    </source>
</reference>
<keyword evidence="3" id="KW-1185">Reference proteome</keyword>